<dbReference type="EMBL" id="RBXR01000001">
    <property type="protein sequence ID" value="RKT69533.1"/>
    <property type="molecule type" value="Genomic_DNA"/>
</dbReference>
<keyword evidence="1" id="KW-0240">DNA-directed RNA polymerase</keyword>
<dbReference type="SUPFAM" id="SSF88659">
    <property type="entry name" value="Sigma3 and sigma4 domains of RNA polymerase sigma factors"/>
    <property type="match status" value="1"/>
</dbReference>
<keyword evidence="2" id="KW-1185">Reference proteome</keyword>
<name>A0A495XAA1_9PSEU</name>
<dbReference type="InterPro" id="IPR036388">
    <property type="entry name" value="WH-like_DNA-bd_sf"/>
</dbReference>
<dbReference type="AlphaFoldDB" id="A0A495XAA1"/>
<dbReference type="Proteomes" id="UP000272729">
    <property type="component" value="Unassembled WGS sequence"/>
</dbReference>
<proteinExistence type="predicted"/>
<sequence>MPIDWLADHRSDGERLDRLLGDRSLVARLRSSGFSGVEWDRFAEELARYGLAVLNAWMYNGLIFERVKTRAHGALPPLPDGGWSAEDRVDIAHDTVIAALGNFRDNVLVRGRWDPTRGASLKTFFIGQCLWCFSNPYRIWRKGVVSRLAHLRDLPDDADQWIARTRGPEGTSLVRDDVRQALAGLPDDRTRSVVLLTAMDFTQAEIARKLSMTPKAVEMVVRRHRLRTEGNRDEAS</sequence>
<dbReference type="InterPro" id="IPR013324">
    <property type="entry name" value="RNA_pol_sigma_r3/r4-like"/>
</dbReference>
<comment type="caution">
    <text evidence="1">The sequence shown here is derived from an EMBL/GenBank/DDBJ whole genome shotgun (WGS) entry which is preliminary data.</text>
</comment>
<accession>A0A495XAA1</accession>
<dbReference type="Gene3D" id="1.10.10.10">
    <property type="entry name" value="Winged helix-like DNA-binding domain superfamily/Winged helix DNA-binding domain"/>
    <property type="match status" value="1"/>
</dbReference>
<protein>
    <submittedName>
        <fullName evidence="1">DNA-directed RNA polymerase specialized sigma24 family protein</fullName>
    </submittedName>
</protein>
<evidence type="ECO:0000313" key="2">
    <source>
        <dbReference type="Proteomes" id="UP000272729"/>
    </source>
</evidence>
<dbReference type="GO" id="GO:0000428">
    <property type="term" value="C:DNA-directed RNA polymerase complex"/>
    <property type="evidence" value="ECO:0007669"/>
    <property type="project" value="UniProtKB-KW"/>
</dbReference>
<reference evidence="1 2" key="1">
    <citation type="submission" date="2018-10" db="EMBL/GenBank/DDBJ databases">
        <title>Sequencing the genomes of 1000 actinobacteria strains.</title>
        <authorList>
            <person name="Klenk H.-P."/>
        </authorList>
    </citation>
    <scope>NUCLEOTIDE SEQUENCE [LARGE SCALE GENOMIC DNA]</scope>
    <source>
        <strain evidence="1 2">DSM 43911</strain>
    </source>
</reference>
<keyword evidence="1" id="KW-0804">Transcription</keyword>
<organism evidence="1 2">
    <name type="scientific">Saccharothrix variisporea</name>
    <dbReference type="NCBI Taxonomy" id="543527"/>
    <lineage>
        <taxon>Bacteria</taxon>
        <taxon>Bacillati</taxon>
        <taxon>Actinomycetota</taxon>
        <taxon>Actinomycetes</taxon>
        <taxon>Pseudonocardiales</taxon>
        <taxon>Pseudonocardiaceae</taxon>
        <taxon>Saccharothrix</taxon>
    </lineage>
</organism>
<evidence type="ECO:0000313" key="1">
    <source>
        <dbReference type="EMBL" id="RKT69533.1"/>
    </source>
</evidence>
<gene>
    <name evidence="1" type="ORF">DFJ66_2766</name>
</gene>